<dbReference type="STRING" id="226506.SAMN04488519_106232"/>
<evidence type="ECO:0000313" key="1">
    <source>
        <dbReference type="EMBL" id="SFO42262.1"/>
    </source>
</evidence>
<dbReference type="PROSITE" id="PS51257">
    <property type="entry name" value="PROKAR_LIPOPROTEIN"/>
    <property type="match status" value="1"/>
</dbReference>
<accession>A0A1I5H1Y1</accession>
<protein>
    <submittedName>
        <fullName evidence="1">Uncharacterized protein</fullName>
    </submittedName>
</protein>
<sequence length="245" mass="28438">MNLNVRYVLLLIVSSALVSCTPSEEKQAKDILEKSIEAHGGWNAWDKVETIQFRKWTRLLLEDGTVESETDQLLSFRLQPSFEGTIRWEKDSVEHLAHFDGESMHYSIAGNPVQNPDFLASKKKDFDAAFYVIAQPWKLLEDEGAKLTYVGKREIFSQSVEVVKVDYGPGKDIWWYFFDADSYMMVGNEVQLSDHRSRIENLNYSYADPFIFYGERKSFRVNESGDNTFLRAEYSYSDFEIENVK</sequence>
<gene>
    <name evidence="1" type="ORF">SAMN04488519_106232</name>
</gene>
<name>A0A1I5H1Y1_9BACT</name>
<evidence type="ECO:0000313" key="2">
    <source>
        <dbReference type="Proteomes" id="UP000199564"/>
    </source>
</evidence>
<keyword evidence="2" id="KW-1185">Reference proteome</keyword>
<dbReference type="Proteomes" id="UP000199564">
    <property type="component" value="Unassembled WGS sequence"/>
</dbReference>
<dbReference type="RefSeq" id="WP_091654148.1">
    <property type="nucleotide sequence ID" value="NZ_FOVW01000006.1"/>
</dbReference>
<proteinExistence type="predicted"/>
<organism evidence="1 2">
    <name type="scientific">Algoriphagus ornithinivorans</name>
    <dbReference type="NCBI Taxonomy" id="226506"/>
    <lineage>
        <taxon>Bacteria</taxon>
        <taxon>Pseudomonadati</taxon>
        <taxon>Bacteroidota</taxon>
        <taxon>Cytophagia</taxon>
        <taxon>Cytophagales</taxon>
        <taxon>Cyclobacteriaceae</taxon>
        <taxon>Algoriphagus</taxon>
    </lineage>
</organism>
<dbReference type="AlphaFoldDB" id="A0A1I5H1Y1"/>
<reference evidence="2" key="1">
    <citation type="submission" date="2016-10" db="EMBL/GenBank/DDBJ databases">
        <authorList>
            <person name="Varghese N."/>
            <person name="Submissions S."/>
        </authorList>
    </citation>
    <scope>NUCLEOTIDE SEQUENCE [LARGE SCALE GENOMIC DNA]</scope>
    <source>
        <strain evidence="2">DSM 15282</strain>
    </source>
</reference>
<dbReference type="EMBL" id="FOVW01000006">
    <property type="protein sequence ID" value="SFO42262.1"/>
    <property type="molecule type" value="Genomic_DNA"/>
</dbReference>